<sequence>MEAVEEARVFAQAKIHDRIGSLRTRARRLKQLDKDECLPDTAKESKKEQDGDASHRQADSAGLQSRERSPDGLRQAPRRRRPSGRPVLAFSFKTPSAPKPALERDGSVSSTFHLSLPPPSSPKPQLSFRLECRAAWSPSPLSARRPSKSCSAGSWCQPGQACRGGTWGETGFAGLLGSGSREFSGFETKPELRPDCGGMCLDADEQLPECVHTEEGAQLDELHEAFWQVEPKQENRISTGSGLHQALRWLGHCHTFERLQQLIYEVDPGGTQLLDFTAFVRLVLNCRDFERRAAVAAFHAADARKTGLLDDQAARGALQQLGLDGKLPQSRETGMDLNDFLLLVARLQKERLPFLRANYLFSPVELGTLRLEFNRVAADGSGKVNRQELENLVEQIFPAHARSPQYGEVLLCSEDDMLGRPLDRCTTSADLTMPEILQGFQADEVFTGTELRLLQVGLTLQRAELQTQLKPKVANKTSQTPFQQRYVQVPTEDLAWARQQSTQTNPLLSVDELTSSLGGMGTGWHGFGRIPEHRAEWIAFTDYDPTRGFVMGDIQIGPAQDESDVTHYNVFWASNGTVMDFIVALPLGSYVHHLHAQADDKKGVPIPKSANEMFVFTSNSAGMMDKGASVSVFDHWQPPVRLLNERSQGVKFLEFLPLICAIREEAERLQCAVYAQTIRHLEFSFREASEFLSVFLSASAEARRILSKDALATLFIHCFEMSDSECHQLHECIALSAKPIPLPSSSSVAPTSCSSSSFAENGPSQLSQSPTLPIDGARTPAEETCMDFLDFLTIMRRVIEAGLGGALLKSSGGTS</sequence>
<dbReference type="InterPro" id="IPR011992">
    <property type="entry name" value="EF-hand-dom_pair"/>
</dbReference>
<proteinExistence type="predicted"/>
<name>A0A812GFM8_9DINO</name>
<evidence type="ECO:0008006" key="4">
    <source>
        <dbReference type="Google" id="ProtNLM"/>
    </source>
</evidence>
<keyword evidence="3" id="KW-1185">Reference proteome</keyword>
<feature type="compositionally biased region" description="Polar residues" evidence="1">
    <location>
        <begin position="758"/>
        <end position="771"/>
    </location>
</feature>
<accession>A0A812GFM8</accession>
<dbReference type="SUPFAM" id="SSF47473">
    <property type="entry name" value="EF-hand"/>
    <property type="match status" value="1"/>
</dbReference>
<dbReference type="Proteomes" id="UP000604046">
    <property type="component" value="Unassembled WGS sequence"/>
</dbReference>
<reference evidence="2" key="1">
    <citation type="submission" date="2021-02" db="EMBL/GenBank/DDBJ databases">
        <authorList>
            <person name="Dougan E. K."/>
            <person name="Rhodes N."/>
            <person name="Thang M."/>
            <person name="Chan C."/>
        </authorList>
    </citation>
    <scope>NUCLEOTIDE SEQUENCE</scope>
</reference>
<organism evidence="2 3">
    <name type="scientific">Symbiodinium natans</name>
    <dbReference type="NCBI Taxonomy" id="878477"/>
    <lineage>
        <taxon>Eukaryota</taxon>
        <taxon>Sar</taxon>
        <taxon>Alveolata</taxon>
        <taxon>Dinophyceae</taxon>
        <taxon>Suessiales</taxon>
        <taxon>Symbiodiniaceae</taxon>
        <taxon>Symbiodinium</taxon>
    </lineage>
</organism>
<dbReference type="Gene3D" id="1.10.238.10">
    <property type="entry name" value="EF-hand"/>
    <property type="match status" value="1"/>
</dbReference>
<comment type="caution">
    <text evidence="2">The sequence shown here is derived from an EMBL/GenBank/DDBJ whole genome shotgun (WGS) entry which is preliminary data.</text>
</comment>
<feature type="compositionally biased region" description="Basic and acidic residues" evidence="1">
    <location>
        <begin position="31"/>
        <end position="58"/>
    </location>
</feature>
<gene>
    <name evidence="2" type="ORF">SNAT2548_LOCUS440</name>
</gene>
<feature type="region of interest" description="Disordered" evidence="1">
    <location>
        <begin position="753"/>
        <end position="776"/>
    </location>
</feature>
<protein>
    <recommendedName>
        <fullName evidence="4">EF-hand domain-containing protein</fullName>
    </recommendedName>
</protein>
<feature type="region of interest" description="Disordered" evidence="1">
    <location>
        <begin position="31"/>
        <end position="125"/>
    </location>
</feature>
<dbReference type="EMBL" id="CAJNDS010000022">
    <property type="protein sequence ID" value="CAE6920310.1"/>
    <property type="molecule type" value="Genomic_DNA"/>
</dbReference>
<evidence type="ECO:0000313" key="2">
    <source>
        <dbReference type="EMBL" id="CAE6920310.1"/>
    </source>
</evidence>
<dbReference type="OrthoDB" id="531541at2759"/>
<evidence type="ECO:0000256" key="1">
    <source>
        <dbReference type="SAM" id="MobiDB-lite"/>
    </source>
</evidence>
<dbReference type="AlphaFoldDB" id="A0A812GFM8"/>
<evidence type="ECO:0000313" key="3">
    <source>
        <dbReference type="Proteomes" id="UP000604046"/>
    </source>
</evidence>